<dbReference type="Proteomes" id="UP000093757">
    <property type="component" value="Unassembled WGS sequence"/>
</dbReference>
<accession>A0A1A6BIG4</accession>
<dbReference type="SUPFAM" id="SSF102588">
    <property type="entry name" value="LmbE-like"/>
    <property type="match status" value="1"/>
</dbReference>
<name>A0A1A6BIG4_MYCGO</name>
<dbReference type="PANTHER" id="PTHR12993">
    <property type="entry name" value="N-ACETYLGLUCOSAMINYL-PHOSPHATIDYLINOSITOL DE-N-ACETYLASE-RELATED"/>
    <property type="match status" value="1"/>
</dbReference>
<reference evidence="2 3" key="1">
    <citation type="submission" date="2016-06" db="EMBL/GenBank/DDBJ databases">
        <authorList>
            <person name="Kjaerup R.B."/>
            <person name="Dalgaard T.S."/>
            <person name="Juul-Madsen H.R."/>
        </authorList>
    </citation>
    <scope>NUCLEOTIDE SEQUENCE [LARGE SCALE GENOMIC DNA]</scope>
    <source>
        <strain evidence="2 3">1245752.6</strain>
    </source>
</reference>
<evidence type="ECO:0000313" key="3">
    <source>
        <dbReference type="Proteomes" id="UP000093757"/>
    </source>
</evidence>
<gene>
    <name evidence="2" type="ORF">A9W98_16630</name>
</gene>
<dbReference type="EMBL" id="MAEM01000220">
    <property type="protein sequence ID" value="OBS02115.1"/>
    <property type="molecule type" value="Genomic_DNA"/>
</dbReference>
<evidence type="ECO:0000256" key="1">
    <source>
        <dbReference type="ARBA" id="ARBA00022833"/>
    </source>
</evidence>
<dbReference type="PANTHER" id="PTHR12993:SF26">
    <property type="entry name" value="1D-MYO-INOSITOL 2-ACETAMIDO-2-DEOXY-ALPHA-D-GLUCOPYRANOSIDE DEACETYLASE"/>
    <property type="match status" value="1"/>
</dbReference>
<dbReference type="GO" id="GO:0016137">
    <property type="term" value="P:glycoside metabolic process"/>
    <property type="evidence" value="ECO:0007669"/>
    <property type="project" value="UniProtKB-ARBA"/>
</dbReference>
<dbReference type="RefSeq" id="WP_065133652.1">
    <property type="nucleotide sequence ID" value="NZ_MAEM01000220.1"/>
</dbReference>
<proteinExistence type="predicted"/>
<organism evidence="2 3">
    <name type="scientific">Mycobacterium gordonae</name>
    <dbReference type="NCBI Taxonomy" id="1778"/>
    <lineage>
        <taxon>Bacteria</taxon>
        <taxon>Bacillati</taxon>
        <taxon>Actinomycetota</taxon>
        <taxon>Actinomycetes</taxon>
        <taxon>Mycobacteriales</taxon>
        <taxon>Mycobacteriaceae</taxon>
        <taxon>Mycobacterium</taxon>
    </lineage>
</organism>
<sequence>MSTAVAFHAHPDDEVILTGGTLAKAAAAGHRVVVVTATDGRMDSADDPTRLHELHSSTAILGAQRTECLGYADSGYGPDFYPDPPGRVRFGRADVEEAAQRLAAILRSENAHLLLSYQANGGYGHRDHVQVHHVGKRAAELAGTPRVLEATMPRELLRRINDLCHLLRLPAPYDPDVLGDAYAPRATITHQIDVRRAARQKRDAVAAHRSQLGTGLGARVYGALLRLPPPVLGAIFRYEWFVDPAAAPAPLRDNIFDDTTSGPSHLG</sequence>
<dbReference type="Pfam" id="PF02585">
    <property type="entry name" value="PIG-L"/>
    <property type="match status" value="1"/>
</dbReference>
<dbReference type="OrthoDB" id="158614at2"/>
<dbReference type="AlphaFoldDB" id="A0A1A6BIG4"/>
<protein>
    <submittedName>
        <fullName evidence="2">GlcNAc-PI de-N-acetylase</fullName>
    </submittedName>
</protein>
<dbReference type="InterPro" id="IPR003737">
    <property type="entry name" value="GlcNAc_PI_deacetylase-related"/>
</dbReference>
<evidence type="ECO:0000313" key="2">
    <source>
        <dbReference type="EMBL" id="OBS02115.1"/>
    </source>
</evidence>
<dbReference type="Gene3D" id="3.40.50.10320">
    <property type="entry name" value="LmbE-like"/>
    <property type="match status" value="1"/>
</dbReference>
<dbReference type="InterPro" id="IPR024078">
    <property type="entry name" value="LmbE-like_dom_sf"/>
</dbReference>
<keyword evidence="1" id="KW-0862">Zinc</keyword>
<comment type="caution">
    <text evidence="2">The sequence shown here is derived from an EMBL/GenBank/DDBJ whole genome shotgun (WGS) entry which is preliminary data.</text>
</comment>
<dbReference type="GO" id="GO:0016811">
    <property type="term" value="F:hydrolase activity, acting on carbon-nitrogen (but not peptide) bonds, in linear amides"/>
    <property type="evidence" value="ECO:0007669"/>
    <property type="project" value="TreeGrafter"/>
</dbReference>